<dbReference type="STRING" id="200904.GCA_900168775_02076"/>
<gene>
    <name evidence="3" type="ORF">DES48_101241</name>
</gene>
<dbReference type="AlphaFoldDB" id="A0A366EGJ3"/>
<evidence type="ECO:0000259" key="2">
    <source>
        <dbReference type="Pfam" id="PF14493"/>
    </source>
</evidence>
<sequence>MIHLVNYVILYCIAKINHERTTASVYHLLRGKRSSQTIQDAKLYELSSYFGILKNLKRSDFEKIVEKLQESGWIVSNHKNYASLTEDGYIYLQSHQKTFPVEWLNGMQLASISELFWLRLQLTIQTYTNLVQGNNNFIPITDDHTVQYWFKQHYYHSRTDVRESVDHLYKELLTLLESLPTDYATLFVHRLSGYQKIGLSLYQLAQSSHLSVYDVSLLLTCVIHRFVTKVKVKSNDFPYLSMLIPPSEQHVADVVTQSAQKTKQWLEKGFSIDQIAQIRKLKRSTIEDHVIEIAYIDPSFSVESFLHHQAYTEILHGIKQSKTTKLKDIKSLLHNQYSYFEIRLVFASVTDNNRSMIP</sequence>
<evidence type="ECO:0000259" key="1">
    <source>
        <dbReference type="Pfam" id="PF09382"/>
    </source>
</evidence>
<dbReference type="OrthoDB" id="2354672at2"/>
<organism evidence="3 4">
    <name type="scientific">Paraliobacillus ryukyuensis</name>
    <dbReference type="NCBI Taxonomy" id="200904"/>
    <lineage>
        <taxon>Bacteria</taxon>
        <taxon>Bacillati</taxon>
        <taxon>Bacillota</taxon>
        <taxon>Bacilli</taxon>
        <taxon>Bacillales</taxon>
        <taxon>Bacillaceae</taxon>
        <taxon>Paraliobacillus</taxon>
    </lineage>
</organism>
<proteinExistence type="predicted"/>
<dbReference type="InterPro" id="IPR008308">
    <property type="entry name" value="YpbB-like"/>
</dbReference>
<dbReference type="EMBL" id="QNRI01000001">
    <property type="protein sequence ID" value="RBP01504.1"/>
    <property type="molecule type" value="Genomic_DNA"/>
</dbReference>
<feature type="domain" description="RQC" evidence="1">
    <location>
        <begin position="9"/>
        <end position="93"/>
    </location>
</feature>
<dbReference type="InterPro" id="IPR036388">
    <property type="entry name" value="WH-like_DNA-bd_sf"/>
</dbReference>
<dbReference type="Gene3D" id="1.10.10.10">
    <property type="entry name" value="Winged helix-like DNA-binding domain superfamily/Winged helix DNA-binding domain"/>
    <property type="match status" value="1"/>
</dbReference>
<dbReference type="GO" id="GO:0006281">
    <property type="term" value="P:DNA repair"/>
    <property type="evidence" value="ECO:0007669"/>
    <property type="project" value="InterPro"/>
</dbReference>
<evidence type="ECO:0000313" key="3">
    <source>
        <dbReference type="EMBL" id="RBP01504.1"/>
    </source>
</evidence>
<dbReference type="InterPro" id="IPR018982">
    <property type="entry name" value="RQC_domain"/>
</dbReference>
<dbReference type="Pfam" id="PF09382">
    <property type="entry name" value="RQC"/>
    <property type="match status" value="1"/>
</dbReference>
<dbReference type="GO" id="GO:0006260">
    <property type="term" value="P:DNA replication"/>
    <property type="evidence" value="ECO:0007669"/>
    <property type="project" value="InterPro"/>
</dbReference>
<dbReference type="Gene3D" id="1.10.10.1390">
    <property type="entry name" value="ATP-dependent DNA helicase RecQ"/>
    <property type="match status" value="1"/>
</dbReference>
<dbReference type="InterPro" id="IPR029491">
    <property type="entry name" value="Helicase_HTH"/>
</dbReference>
<dbReference type="PIRSF" id="PIRSF021350">
    <property type="entry name" value="UCP021350"/>
    <property type="match status" value="1"/>
</dbReference>
<evidence type="ECO:0000313" key="4">
    <source>
        <dbReference type="Proteomes" id="UP000252254"/>
    </source>
</evidence>
<feature type="domain" description="Helicase Helix-turn-helix" evidence="2">
    <location>
        <begin position="258"/>
        <end position="345"/>
    </location>
</feature>
<protein>
    <submittedName>
        <fullName evidence="3">Uncharacterized protein YpbB</fullName>
    </submittedName>
</protein>
<name>A0A366EGJ3_9BACI</name>
<dbReference type="RefSeq" id="WP_113866172.1">
    <property type="nucleotide sequence ID" value="NZ_BAABQN010000001.1"/>
</dbReference>
<dbReference type="GO" id="GO:0043138">
    <property type="term" value="F:3'-5' DNA helicase activity"/>
    <property type="evidence" value="ECO:0007669"/>
    <property type="project" value="InterPro"/>
</dbReference>
<dbReference type="Proteomes" id="UP000252254">
    <property type="component" value="Unassembled WGS sequence"/>
</dbReference>
<keyword evidence="4" id="KW-1185">Reference proteome</keyword>
<reference evidence="3 4" key="1">
    <citation type="submission" date="2018-06" db="EMBL/GenBank/DDBJ databases">
        <title>Genomic Encyclopedia of Type Strains, Phase IV (KMG-IV): sequencing the most valuable type-strain genomes for metagenomic binning, comparative biology and taxonomic classification.</title>
        <authorList>
            <person name="Goeker M."/>
        </authorList>
    </citation>
    <scope>NUCLEOTIDE SEQUENCE [LARGE SCALE GENOMIC DNA]</scope>
    <source>
        <strain evidence="3 4">DSM 15140</strain>
    </source>
</reference>
<dbReference type="Pfam" id="PF14493">
    <property type="entry name" value="HTH_40"/>
    <property type="match status" value="1"/>
</dbReference>
<accession>A0A366EGJ3</accession>
<comment type="caution">
    <text evidence="3">The sequence shown here is derived from an EMBL/GenBank/DDBJ whole genome shotgun (WGS) entry which is preliminary data.</text>
</comment>